<reference evidence="2" key="4">
    <citation type="submission" date="2019-03" db="UniProtKB">
        <authorList>
            <consortium name="EnsemblPlants"/>
        </authorList>
    </citation>
    <scope>IDENTIFICATION</scope>
</reference>
<dbReference type="Proteomes" id="UP000015105">
    <property type="component" value="Chromosome 7D"/>
</dbReference>
<organism evidence="2 3">
    <name type="scientific">Aegilops tauschii subsp. strangulata</name>
    <name type="common">Goatgrass</name>
    <dbReference type="NCBI Taxonomy" id="200361"/>
    <lineage>
        <taxon>Eukaryota</taxon>
        <taxon>Viridiplantae</taxon>
        <taxon>Streptophyta</taxon>
        <taxon>Embryophyta</taxon>
        <taxon>Tracheophyta</taxon>
        <taxon>Spermatophyta</taxon>
        <taxon>Magnoliopsida</taxon>
        <taxon>Liliopsida</taxon>
        <taxon>Poales</taxon>
        <taxon>Poaceae</taxon>
        <taxon>BOP clade</taxon>
        <taxon>Pooideae</taxon>
        <taxon>Triticodae</taxon>
        <taxon>Triticeae</taxon>
        <taxon>Triticinae</taxon>
        <taxon>Aegilops</taxon>
    </lineage>
</organism>
<sequence length="101" mass="11201">RLHIGMKLSPIKFLDPIHVERIFRKCNIDSGLIVKEVSHGSIAEELGVRPGDVVDSVNGECVATTVEVGILHMRKGRKGPRHTLSLRLNVSDDVEVFISDF</sequence>
<proteinExistence type="predicted"/>
<accession>A0A453QXB0</accession>
<dbReference type="EnsemblPlants" id="AET7Gv20367200.20">
    <property type="protein sequence ID" value="AET7Gv20367200.20"/>
    <property type="gene ID" value="AET7Gv20367200"/>
</dbReference>
<dbReference type="Gramene" id="AET7Gv20367200.20">
    <property type="protein sequence ID" value="AET7Gv20367200.20"/>
    <property type="gene ID" value="AET7Gv20367200"/>
</dbReference>
<dbReference type="SUPFAM" id="SSF50156">
    <property type="entry name" value="PDZ domain-like"/>
    <property type="match status" value="1"/>
</dbReference>
<reference evidence="2" key="3">
    <citation type="journal article" date="2017" name="Nature">
        <title>Genome sequence of the progenitor of the wheat D genome Aegilops tauschii.</title>
        <authorList>
            <person name="Luo M.C."/>
            <person name="Gu Y.Q."/>
            <person name="Puiu D."/>
            <person name="Wang H."/>
            <person name="Twardziok S.O."/>
            <person name="Deal K.R."/>
            <person name="Huo N."/>
            <person name="Zhu T."/>
            <person name="Wang L."/>
            <person name="Wang Y."/>
            <person name="McGuire P.E."/>
            <person name="Liu S."/>
            <person name="Long H."/>
            <person name="Ramasamy R.K."/>
            <person name="Rodriguez J.C."/>
            <person name="Van S.L."/>
            <person name="Yuan L."/>
            <person name="Wang Z."/>
            <person name="Xia Z."/>
            <person name="Xiao L."/>
            <person name="Anderson O.D."/>
            <person name="Ouyang S."/>
            <person name="Liang Y."/>
            <person name="Zimin A.V."/>
            <person name="Pertea G."/>
            <person name="Qi P."/>
            <person name="Bennetzen J.L."/>
            <person name="Dai X."/>
            <person name="Dawson M.W."/>
            <person name="Muller H.G."/>
            <person name="Kugler K."/>
            <person name="Rivarola-Duarte L."/>
            <person name="Spannagl M."/>
            <person name="Mayer K.F.X."/>
            <person name="Lu F.H."/>
            <person name="Bevan M.W."/>
            <person name="Leroy P."/>
            <person name="Li P."/>
            <person name="You F.M."/>
            <person name="Sun Q."/>
            <person name="Liu Z."/>
            <person name="Lyons E."/>
            <person name="Wicker T."/>
            <person name="Salzberg S.L."/>
            <person name="Devos K.M."/>
            <person name="Dvorak J."/>
        </authorList>
    </citation>
    <scope>NUCLEOTIDE SEQUENCE [LARGE SCALE GENOMIC DNA]</scope>
    <source>
        <strain evidence="2">cv. AL8/78</strain>
    </source>
</reference>
<reference evidence="3" key="1">
    <citation type="journal article" date="2014" name="Science">
        <title>Ancient hybridizations among the ancestral genomes of bread wheat.</title>
        <authorList>
            <consortium name="International Wheat Genome Sequencing Consortium,"/>
            <person name="Marcussen T."/>
            <person name="Sandve S.R."/>
            <person name="Heier L."/>
            <person name="Spannagl M."/>
            <person name="Pfeifer M."/>
            <person name="Jakobsen K.S."/>
            <person name="Wulff B.B."/>
            <person name="Steuernagel B."/>
            <person name="Mayer K.F."/>
            <person name="Olsen O.A."/>
        </authorList>
    </citation>
    <scope>NUCLEOTIDE SEQUENCE [LARGE SCALE GENOMIC DNA]</scope>
    <source>
        <strain evidence="3">cv. AL8/78</strain>
    </source>
</reference>
<dbReference type="AlphaFoldDB" id="A0A453QXB0"/>
<keyword evidence="3" id="KW-1185">Reference proteome</keyword>
<evidence type="ECO:0000313" key="3">
    <source>
        <dbReference type="Proteomes" id="UP000015105"/>
    </source>
</evidence>
<dbReference type="Pfam" id="PF17820">
    <property type="entry name" value="PDZ_6"/>
    <property type="match status" value="1"/>
</dbReference>
<evidence type="ECO:0000259" key="1">
    <source>
        <dbReference type="Pfam" id="PF17820"/>
    </source>
</evidence>
<dbReference type="InterPro" id="IPR041489">
    <property type="entry name" value="PDZ_6"/>
</dbReference>
<name>A0A453QXB0_AEGTS</name>
<dbReference type="InterPro" id="IPR036034">
    <property type="entry name" value="PDZ_sf"/>
</dbReference>
<reference evidence="2" key="5">
    <citation type="journal article" date="2021" name="G3 (Bethesda)">
        <title>Aegilops tauschii genome assembly Aet v5.0 features greater sequence contiguity and improved annotation.</title>
        <authorList>
            <person name="Wang L."/>
            <person name="Zhu T."/>
            <person name="Rodriguez J.C."/>
            <person name="Deal K.R."/>
            <person name="Dubcovsky J."/>
            <person name="McGuire P.E."/>
            <person name="Lux T."/>
            <person name="Spannagl M."/>
            <person name="Mayer K.F.X."/>
            <person name="Baldrich P."/>
            <person name="Meyers B.C."/>
            <person name="Huo N."/>
            <person name="Gu Y.Q."/>
            <person name="Zhou H."/>
            <person name="Devos K.M."/>
            <person name="Bennetzen J.L."/>
            <person name="Unver T."/>
            <person name="Budak H."/>
            <person name="Gulick P.J."/>
            <person name="Galiba G."/>
            <person name="Kalapos B."/>
            <person name="Nelson D.R."/>
            <person name="Li P."/>
            <person name="You F.M."/>
            <person name="Luo M.C."/>
            <person name="Dvorak J."/>
        </authorList>
    </citation>
    <scope>NUCLEOTIDE SEQUENCE [LARGE SCALE GENOMIC DNA]</scope>
    <source>
        <strain evidence="2">cv. AL8/78</strain>
    </source>
</reference>
<protein>
    <recommendedName>
        <fullName evidence="1">PDZ domain-containing protein</fullName>
    </recommendedName>
</protein>
<evidence type="ECO:0000313" key="2">
    <source>
        <dbReference type="EnsemblPlants" id="AET7Gv20367200.20"/>
    </source>
</evidence>
<dbReference type="PANTHER" id="PTHR47389:SF5">
    <property type="entry name" value="OS09G0436700 PROTEIN"/>
    <property type="match status" value="1"/>
</dbReference>
<dbReference type="Gene3D" id="2.30.42.10">
    <property type="match status" value="1"/>
</dbReference>
<feature type="domain" description="PDZ" evidence="1">
    <location>
        <begin position="33"/>
        <end position="66"/>
    </location>
</feature>
<reference evidence="3" key="2">
    <citation type="journal article" date="2017" name="Nat. Plants">
        <title>The Aegilops tauschii genome reveals multiple impacts of transposons.</title>
        <authorList>
            <person name="Zhao G."/>
            <person name="Zou C."/>
            <person name="Li K."/>
            <person name="Wang K."/>
            <person name="Li T."/>
            <person name="Gao L."/>
            <person name="Zhang X."/>
            <person name="Wang H."/>
            <person name="Yang Z."/>
            <person name="Liu X."/>
            <person name="Jiang W."/>
            <person name="Mao L."/>
            <person name="Kong X."/>
            <person name="Jiao Y."/>
            <person name="Jia J."/>
        </authorList>
    </citation>
    <scope>NUCLEOTIDE SEQUENCE [LARGE SCALE GENOMIC DNA]</scope>
    <source>
        <strain evidence="3">cv. AL8/78</strain>
    </source>
</reference>
<dbReference type="PANTHER" id="PTHR47389">
    <property type="entry name" value="OS09G0436400 PROTEIN"/>
    <property type="match status" value="1"/>
</dbReference>